<accession>A0ACB9ANP3</accession>
<proteinExistence type="predicted"/>
<comment type="caution">
    <text evidence="1">The sequence shown here is derived from an EMBL/GenBank/DDBJ whole genome shotgun (WGS) entry which is preliminary data.</text>
</comment>
<keyword evidence="2" id="KW-1185">Reference proteome</keyword>
<reference evidence="1 2" key="2">
    <citation type="journal article" date="2022" name="Mol. Ecol. Resour.">
        <title>The genomes of chicory, endive, great burdock and yacon provide insights into Asteraceae paleo-polyploidization history and plant inulin production.</title>
        <authorList>
            <person name="Fan W."/>
            <person name="Wang S."/>
            <person name="Wang H."/>
            <person name="Wang A."/>
            <person name="Jiang F."/>
            <person name="Liu H."/>
            <person name="Zhao H."/>
            <person name="Xu D."/>
            <person name="Zhang Y."/>
        </authorList>
    </citation>
    <scope>NUCLEOTIDE SEQUENCE [LARGE SCALE GENOMIC DNA]</scope>
    <source>
        <strain evidence="2">cv. Yunnan</strain>
        <tissue evidence="1">Leaves</tissue>
    </source>
</reference>
<gene>
    <name evidence="1" type="ORF">L1987_70313</name>
</gene>
<protein>
    <submittedName>
        <fullName evidence="1">Uncharacterized protein</fullName>
    </submittedName>
</protein>
<evidence type="ECO:0000313" key="1">
    <source>
        <dbReference type="EMBL" id="KAI3711767.1"/>
    </source>
</evidence>
<organism evidence="1 2">
    <name type="scientific">Smallanthus sonchifolius</name>
    <dbReference type="NCBI Taxonomy" id="185202"/>
    <lineage>
        <taxon>Eukaryota</taxon>
        <taxon>Viridiplantae</taxon>
        <taxon>Streptophyta</taxon>
        <taxon>Embryophyta</taxon>
        <taxon>Tracheophyta</taxon>
        <taxon>Spermatophyta</taxon>
        <taxon>Magnoliopsida</taxon>
        <taxon>eudicotyledons</taxon>
        <taxon>Gunneridae</taxon>
        <taxon>Pentapetalae</taxon>
        <taxon>asterids</taxon>
        <taxon>campanulids</taxon>
        <taxon>Asterales</taxon>
        <taxon>Asteraceae</taxon>
        <taxon>Asteroideae</taxon>
        <taxon>Heliantheae alliance</taxon>
        <taxon>Millerieae</taxon>
        <taxon>Smallanthus</taxon>
    </lineage>
</organism>
<name>A0ACB9ANP3_9ASTR</name>
<evidence type="ECO:0000313" key="2">
    <source>
        <dbReference type="Proteomes" id="UP001056120"/>
    </source>
</evidence>
<dbReference type="EMBL" id="CM042041">
    <property type="protein sequence ID" value="KAI3711767.1"/>
    <property type="molecule type" value="Genomic_DNA"/>
</dbReference>
<reference evidence="2" key="1">
    <citation type="journal article" date="2022" name="Mol. Ecol. Resour.">
        <title>The genomes of chicory, endive, great burdock and yacon provide insights into Asteraceae palaeo-polyploidization history and plant inulin production.</title>
        <authorList>
            <person name="Fan W."/>
            <person name="Wang S."/>
            <person name="Wang H."/>
            <person name="Wang A."/>
            <person name="Jiang F."/>
            <person name="Liu H."/>
            <person name="Zhao H."/>
            <person name="Xu D."/>
            <person name="Zhang Y."/>
        </authorList>
    </citation>
    <scope>NUCLEOTIDE SEQUENCE [LARGE SCALE GENOMIC DNA]</scope>
    <source>
        <strain evidence="2">cv. Yunnan</strain>
    </source>
</reference>
<dbReference type="Proteomes" id="UP001056120">
    <property type="component" value="Linkage Group LG24"/>
</dbReference>
<sequence length="238" mass="26728">MMWIIASDAQVVALMYATKIVYEDLSLLAAQVACKCSENCTNRPFQEAKKVKVVMTQRCGWGVEAVEFIDKGDFIMEYVGEVISDALCEKRFWNMKGQGITKDVNWETRLGIFAAKSIEPGEELTYDYGYEMYEHDEIECRCGASNCHGYLGTKKSEVLDRVIPPHLESSFFIEIFPDDTAVTPLYWRMNQNPEQIGYSKSAQKQSQMNDLGSVKVLKPSSGASQSIEKTCSGDGLSM</sequence>